<dbReference type="EMBL" id="JBHMDM010000007">
    <property type="protein sequence ID" value="MFB9378363.1"/>
    <property type="molecule type" value="Genomic_DNA"/>
</dbReference>
<dbReference type="SUPFAM" id="SSF46689">
    <property type="entry name" value="Homeodomain-like"/>
    <property type="match status" value="1"/>
</dbReference>
<protein>
    <submittedName>
        <fullName evidence="4">TetR/AcrR family transcriptional regulator</fullName>
    </submittedName>
</protein>
<dbReference type="Gene3D" id="1.10.357.10">
    <property type="entry name" value="Tetracycline Repressor, domain 2"/>
    <property type="match status" value="1"/>
</dbReference>
<keyword evidence="1 2" id="KW-0238">DNA-binding</keyword>
<evidence type="ECO:0000313" key="5">
    <source>
        <dbReference type="Proteomes" id="UP001589748"/>
    </source>
</evidence>
<keyword evidence="5" id="KW-1185">Reference proteome</keyword>
<dbReference type="PROSITE" id="PS50977">
    <property type="entry name" value="HTH_TETR_2"/>
    <property type="match status" value="1"/>
</dbReference>
<sequence length="223" mass="23903">MAQDGDARPPHEEDPRVARSRARLLDAATACFLARGYDGTTVEQVAETAGVSRRTAFNVYADKDSLFRAALGRSVATAQRFTGSLTERVHLVPGRGDLRTALEELALDLATTVLTGPVVPLRRLLAREGERFPDLLEDYRRGAPEAVLRALAGCLADLHGRGELDVPDPAVAAEHFAFLVMGADLDRGMLGRPPPPPARVRDRARSGAAAFCRAYVPRGGAPA</sequence>
<dbReference type="RefSeq" id="WP_380137045.1">
    <property type="nucleotide sequence ID" value="NZ_JBHLUI010000008.1"/>
</dbReference>
<evidence type="ECO:0000256" key="1">
    <source>
        <dbReference type="ARBA" id="ARBA00023125"/>
    </source>
</evidence>
<dbReference type="SUPFAM" id="SSF48498">
    <property type="entry name" value="Tetracyclin repressor-like, C-terminal domain"/>
    <property type="match status" value="1"/>
</dbReference>
<feature type="domain" description="HTH tetR-type" evidence="3">
    <location>
        <begin position="18"/>
        <end position="78"/>
    </location>
</feature>
<proteinExistence type="predicted"/>
<dbReference type="Proteomes" id="UP001589748">
    <property type="component" value="Unassembled WGS sequence"/>
</dbReference>
<dbReference type="InterPro" id="IPR039536">
    <property type="entry name" value="TetR_C_Proteobacteria"/>
</dbReference>
<evidence type="ECO:0000313" key="4">
    <source>
        <dbReference type="EMBL" id="MFB9378363.1"/>
    </source>
</evidence>
<gene>
    <name evidence="4" type="ORF">ACFFVI_15445</name>
</gene>
<reference evidence="4 5" key="1">
    <citation type="submission" date="2024-09" db="EMBL/GenBank/DDBJ databases">
        <authorList>
            <person name="Sun Q."/>
            <person name="Mori K."/>
        </authorList>
    </citation>
    <scope>NUCLEOTIDE SEQUENCE [LARGE SCALE GENOMIC DNA]</scope>
    <source>
        <strain evidence="4 5">TISTR 1856</strain>
    </source>
</reference>
<evidence type="ECO:0000259" key="3">
    <source>
        <dbReference type="PROSITE" id="PS50977"/>
    </source>
</evidence>
<name>A0ABV5LW89_9ACTN</name>
<dbReference type="InterPro" id="IPR001647">
    <property type="entry name" value="HTH_TetR"/>
</dbReference>
<dbReference type="Pfam" id="PF14246">
    <property type="entry name" value="TetR_C_7"/>
    <property type="match status" value="1"/>
</dbReference>
<dbReference type="InterPro" id="IPR036271">
    <property type="entry name" value="Tet_transcr_reg_TetR-rel_C_sf"/>
</dbReference>
<dbReference type="PANTHER" id="PTHR30055">
    <property type="entry name" value="HTH-TYPE TRANSCRIPTIONAL REGULATOR RUTR"/>
    <property type="match status" value="1"/>
</dbReference>
<comment type="caution">
    <text evidence="4">The sequence shown here is derived from an EMBL/GenBank/DDBJ whole genome shotgun (WGS) entry which is preliminary data.</text>
</comment>
<dbReference type="Pfam" id="PF00440">
    <property type="entry name" value="TetR_N"/>
    <property type="match status" value="1"/>
</dbReference>
<feature type="DNA-binding region" description="H-T-H motif" evidence="2">
    <location>
        <begin position="41"/>
        <end position="60"/>
    </location>
</feature>
<dbReference type="PANTHER" id="PTHR30055:SF146">
    <property type="entry name" value="HTH-TYPE TRANSCRIPTIONAL DUAL REGULATOR CECR"/>
    <property type="match status" value="1"/>
</dbReference>
<dbReference type="InterPro" id="IPR050109">
    <property type="entry name" value="HTH-type_TetR-like_transc_reg"/>
</dbReference>
<dbReference type="PRINTS" id="PR00455">
    <property type="entry name" value="HTHTETR"/>
</dbReference>
<evidence type="ECO:0000256" key="2">
    <source>
        <dbReference type="PROSITE-ProRule" id="PRU00335"/>
    </source>
</evidence>
<dbReference type="InterPro" id="IPR009057">
    <property type="entry name" value="Homeodomain-like_sf"/>
</dbReference>
<accession>A0ABV5LW89</accession>
<organism evidence="4 5">
    <name type="scientific">Kineococcus gynurae</name>
    <dbReference type="NCBI Taxonomy" id="452979"/>
    <lineage>
        <taxon>Bacteria</taxon>
        <taxon>Bacillati</taxon>
        <taxon>Actinomycetota</taxon>
        <taxon>Actinomycetes</taxon>
        <taxon>Kineosporiales</taxon>
        <taxon>Kineosporiaceae</taxon>
        <taxon>Kineococcus</taxon>
    </lineage>
</organism>